<dbReference type="InterPro" id="IPR005471">
    <property type="entry name" value="Tscrpt_reg_IclR_N"/>
</dbReference>
<comment type="caution">
    <text evidence="6">The sequence shown here is derived from an EMBL/GenBank/DDBJ whole genome shotgun (WGS) entry which is preliminary data.</text>
</comment>
<dbReference type="PROSITE" id="PS51078">
    <property type="entry name" value="ICLR_ED"/>
    <property type="match status" value="1"/>
</dbReference>
<reference evidence="6" key="1">
    <citation type="submission" date="2016-10" db="EMBL/GenBank/DDBJ databases">
        <title>Sequence of Gallionella enrichment culture.</title>
        <authorList>
            <person name="Poehlein A."/>
            <person name="Muehling M."/>
            <person name="Daniel R."/>
        </authorList>
    </citation>
    <scope>NUCLEOTIDE SEQUENCE</scope>
</reference>
<dbReference type="NCBIfam" id="TIGR02431">
    <property type="entry name" value="pcaR_pcaU"/>
    <property type="match status" value="1"/>
</dbReference>
<protein>
    <submittedName>
        <fullName evidence="6">Pca regulon regulatory protein</fullName>
    </submittedName>
</protein>
<gene>
    <name evidence="6" type="primary">pcaR_3</name>
    <name evidence="6" type="ORF">GALL_240700</name>
</gene>
<dbReference type="GO" id="GO:0045893">
    <property type="term" value="P:positive regulation of DNA-templated transcription"/>
    <property type="evidence" value="ECO:0007669"/>
    <property type="project" value="InterPro"/>
</dbReference>
<dbReference type="PANTHER" id="PTHR30136">
    <property type="entry name" value="HELIX-TURN-HELIX TRANSCRIPTIONAL REGULATOR, ICLR FAMILY"/>
    <property type="match status" value="1"/>
</dbReference>
<feature type="domain" description="HTH iclR-type" evidence="4">
    <location>
        <begin position="9"/>
        <end position="69"/>
    </location>
</feature>
<dbReference type="GO" id="GO:0003677">
    <property type="term" value="F:DNA binding"/>
    <property type="evidence" value="ECO:0007669"/>
    <property type="project" value="UniProtKB-KW"/>
</dbReference>
<dbReference type="PROSITE" id="PS51077">
    <property type="entry name" value="HTH_ICLR"/>
    <property type="match status" value="1"/>
</dbReference>
<evidence type="ECO:0000256" key="2">
    <source>
        <dbReference type="ARBA" id="ARBA00023125"/>
    </source>
</evidence>
<accession>A0A1J5RPV2</accession>
<evidence type="ECO:0000313" key="6">
    <source>
        <dbReference type="EMBL" id="OIQ93975.1"/>
    </source>
</evidence>
<sequence length="253" mass="27898">MRSHDRDFVSSLEKGLLLIEAFDVSQPRLTVAEAARRTNLTRAAARRYLLTLVALDYAESDGKYFWLSPRVLRLGYAYLSTASLPKMVQPVLDRIGEKTKEVTSLATLVDSEVIFLARSSIRRMVAATSNVGLRLPAYCSAAGRAILAGRSDKEVSEHLKGIKRERLTPHTKTRLEDLLAEIARVRSQGYSVSDEELELGLRSIAVPVTDARGEVHFAIAVSLLSAHMTSEAMVSDILPHLLSGKRAIESILL</sequence>
<evidence type="ECO:0000259" key="5">
    <source>
        <dbReference type="PROSITE" id="PS51078"/>
    </source>
</evidence>
<dbReference type="Gene3D" id="1.10.10.10">
    <property type="entry name" value="Winged helix-like DNA-binding domain superfamily/Winged helix DNA-binding domain"/>
    <property type="match status" value="1"/>
</dbReference>
<dbReference type="Gene3D" id="3.30.450.40">
    <property type="match status" value="1"/>
</dbReference>
<evidence type="ECO:0000256" key="3">
    <source>
        <dbReference type="ARBA" id="ARBA00023163"/>
    </source>
</evidence>
<dbReference type="GO" id="GO:0046278">
    <property type="term" value="P:3,4-dihydroxybenzoate metabolic process"/>
    <property type="evidence" value="ECO:0007669"/>
    <property type="project" value="InterPro"/>
</dbReference>
<name>A0A1J5RPV2_9ZZZZ</name>
<dbReference type="SUPFAM" id="SSF55781">
    <property type="entry name" value="GAF domain-like"/>
    <property type="match status" value="1"/>
</dbReference>
<keyword evidence="3" id="KW-0804">Transcription</keyword>
<keyword evidence="2" id="KW-0238">DNA-binding</keyword>
<dbReference type="SUPFAM" id="SSF46785">
    <property type="entry name" value="Winged helix' DNA-binding domain"/>
    <property type="match status" value="1"/>
</dbReference>
<evidence type="ECO:0000256" key="1">
    <source>
        <dbReference type="ARBA" id="ARBA00023015"/>
    </source>
</evidence>
<dbReference type="Pfam" id="PF01614">
    <property type="entry name" value="IclR_C"/>
    <property type="match status" value="1"/>
</dbReference>
<dbReference type="InterPro" id="IPR012794">
    <property type="entry name" value="PcaR_PcaU"/>
</dbReference>
<dbReference type="PANTHER" id="PTHR30136:SF34">
    <property type="entry name" value="TRANSCRIPTIONAL REGULATOR"/>
    <property type="match status" value="1"/>
</dbReference>
<dbReference type="InterPro" id="IPR014757">
    <property type="entry name" value="Tscrpt_reg_IclR_C"/>
</dbReference>
<organism evidence="6">
    <name type="scientific">mine drainage metagenome</name>
    <dbReference type="NCBI Taxonomy" id="410659"/>
    <lineage>
        <taxon>unclassified sequences</taxon>
        <taxon>metagenomes</taxon>
        <taxon>ecological metagenomes</taxon>
    </lineage>
</organism>
<dbReference type="AlphaFoldDB" id="A0A1J5RPV2"/>
<evidence type="ECO:0000259" key="4">
    <source>
        <dbReference type="PROSITE" id="PS51077"/>
    </source>
</evidence>
<keyword evidence="1" id="KW-0805">Transcription regulation</keyword>
<dbReference type="SMART" id="SM00346">
    <property type="entry name" value="HTH_ICLR"/>
    <property type="match status" value="1"/>
</dbReference>
<dbReference type="GO" id="GO:0003700">
    <property type="term" value="F:DNA-binding transcription factor activity"/>
    <property type="evidence" value="ECO:0007669"/>
    <property type="project" value="TreeGrafter"/>
</dbReference>
<dbReference type="InterPro" id="IPR029016">
    <property type="entry name" value="GAF-like_dom_sf"/>
</dbReference>
<feature type="domain" description="IclR-ED" evidence="5">
    <location>
        <begin position="70"/>
        <end position="253"/>
    </location>
</feature>
<dbReference type="InterPro" id="IPR036390">
    <property type="entry name" value="WH_DNA-bd_sf"/>
</dbReference>
<dbReference type="Pfam" id="PF09339">
    <property type="entry name" value="HTH_IclR"/>
    <property type="match status" value="1"/>
</dbReference>
<dbReference type="InterPro" id="IPR036388">
    <property type="entry name" value="WH-like_DNA-bd_sf"/>
</dbReference>
<dbReference type="GO" id="GO:0045892">
    <property type="term" value="P:negative regulation of DNA-templated transcription"/>
    <property type="evidence" value="ECO:0007669"/>
    <property type="project" value="TreeGrafter"/>
</dbReference>
<dbReference type="EMBL" id="MLJW01000196">
    <property type="protein sequence ID" value="OIQ93975.1"/>
    <property type="molecule type" value="Genomic_DNA"/>
</dbReference>
<proteinExistence type="predicted"/>
<dbReference type="InterPro" id="IPR050707">
    <property type="entry name" value="HTH_MetabolicPath_Reg"/>
</dbReference>